<gene>
    <name evidence="14" type="primary">coaA</name>
    <name evidence="17" type="ORF">C4B60_12200</name>
</gene>
<dbReference type="SUPFAM" id="SSF52540">
    <property type="entry name" value="P-loop containing nucleoside triphosphate hydrolases"/>
    <property type="match status" value="1"/>
</dbReference>
<dbReference type="InterPro" id="IPR004566">
    <property type="entry name" value="PanK"/>
</dbReference>
<dbReference type="PIRSF" id="PIRSF000545">
    <property type="entry name" value="Pantothenate_kin"/>
    <property type="match status" value="1"/>
</dbReference>
<evidence type="ECO:0000256" key="9">
    <source>
        <dbReference type="ARBA" id="ARBA00022741"/>
    </source>
</evidence>
<protein>
    <recommendedName>
        <fullName evidence="6 14">Pantothenate kinase</fullName>
        <ecNumber evidence="5 14">2.7.1.33</ecNumber>
    </recommendedName>
    <alternativeName>
        <fullName evidence="13 14">Pantothenic acid kinase</fullName>
    </alternativeName>
</protein>
<dbReference type="NCBIfam" id="TIGR00554">
    <property type="entry name" value="panK_bact"/>
    <property type="match status" value="1"/>
</dbReference>
<dbReference type="CDD" id="cd02025">
    <property type="entry name" value="PanK"/>
    <property type="match status" value="1"/>
</dbReference>
<evidence type="ECO:0000256" key="1">
    <source>
        <dbReference type="ARBA" id="ARBA00001206"/>
    </source>
</evidence>
<dbReference type="Gene3D" id="3.40.50.300">
    <property type="entry name" value="P-loop containing nucleotide triphosphate hydrolases"/>
    <property type="match status" value="1"/>
</dbReference>
<feature type="domain" description="Phosphoribulokinase/uridine kinase" evidence="16">
    <location>
        <begin position="87"/>
        <end position="231"/>
    </location>
</feature>
<evidence type="ECO:0000256" key="6">
    <source>
        <dbReference type="ARBA" id="ARBA00015080"/>
    </source>
</evidence>
<dbReference type="GO" id="GO:0015937">
    <property type="term" value="P:coenzyme A biosynthetic process"/>
    <property type="evidence" value="ECO:0007669"/>
    <property type="project" value="UniProtKB-UniRule"/>
</dbReference>
<dbReference type="HAMAP" id="MF_00215">
    <property type="entry name" value="Pantothen_kinase_1"/>
    <property type="match status" value="1"/>
</dbReference>
<dbReference type="RefSeq" id="WP_104058283.1">
    <property type="nucleotide sequence ID" value="NZ_PREZ01000004.1"/>
</dbReference>
<evidence type="ECO:0000256" key="13">
    <source>
        <dbReference type="ARBA" id="ARBA00032866"/>
    </source>
</evidence>
<keyword evidence="12 14" id="KW-0173">Coenzyme A biosynthesis</keyword>
<dbReference type="Proteomes" id="UP000239047">
    <property type="component" value="Unassembled WGS sequence"/>
</dbReference>
<evidence type="ECO:0000256" key="15">
    <source>
        <dbReference type="RuleBase" id="RU003530"/>
    </source>
</evidence>
<dbReference type="InterPro" id="IPR027417">
    <property type="entry name" value="P-loop_NTPase"/>
</dbReference>
<evidence type="ECO:0000256" key="12">
    <source>
        <dbReference type="ARBA" id="ARBA00022993"/>
    </source>
</evidence>
<organism evidence="17 18">
    <name type="scientific">Jeotgalibacillus proteolyticus</name>
    <dbReference type="NCBI Taxonomy" id="2082395"/>
    <lineage>
        <taxon>Bacteria</taxon>
        <taxon>Bacillati</taxon>
        <taxon>Bacillota</taxon>
        <taxon>Bacilli</taxon>
        <taxon>Bacillales</taxon>
        <taxon>Caryophanaceae</taxon>
        <taxon>Jeotgalibacillus</taxon>
    </lineage>
</organism>
<dbReference type="EC" id="2.7.1.33" evidence="5 14"/>
<evidence type="ECO:0000259" key="16">
    <source>
        <dbReference type="Pfam" id="PF00485"/>
    </source>
</evidence>
<evidence type="ECO:0000256" key="4">
    <source>
        <dbReference type="ARBA" id="ARBA00006087"/>
    </source>
</evidence>
<accession>A0A2S5GBR2</accession>
<evidence type="ECO:0000256" key="3">
    <source>
        <dbReference type="ARBA" id="ARBA00005225"/>
    </source>
</evidence>
<dbReference type="UniPathway" id="UPA00241">
    <property type="reaction ID" value="UER00352"/>
</dbReference>
<dbReference type="GO" id="GO:0005737">
    <property type="term" value="C:cytoplasm"/>
    <property type="evidence" value="ECO:0007669"/>
    <property type="project" value="UniProtKB-SubCell"/>
</dbReference>
<evidence type="ECO:0000313" key="17">
    <source>
        <dbReference type="EMBL" id="PPA70333.1"/>
    </source>
</evidence>
<dbReference type="AlphaFoldDB" id="A0A2S5GBR2"/>
<dbReference type="GO" id="GO:0004594">
    <property type="term" value="F:pantothenate kinase activity"/>
    <property type="evidence" value="ECO:0007669"/>
    <property type="project" value="UniProtKB-UniRule"/>
</dbReference>
<proteinExistence type="inferred from homology"/>
<dbReference type="InterPro" id="IPR006083">
    <property type="entry name" value="PRK/URK"/>
</dbReference>
<evidence type="ECO:0000256" key="10">
    <source>
        <dbReference type="ARBA" id="ARBA00022777"/>
    </source>
</evidence>
<evidence type="ECO:0000256" key="14">
    <source>
        <dbReference type="HAMAP-Rule" id="MF_00215"/>
    </source>
</evidence>
<comment type="pathway">
    <text evidence="3 14 15">Cofactor biosynthesis; coenzyme A biosynthesis; CoA from (R)-pantothenate: step 1/5.</text>
</comment>
<keyword evidence="8 14" id="KW-0808">Transferase</keyword>
<evidence type="ECO:0000256" key="2">
    <source>
        <dbReference type="ARBA" id="ARBA00004496"/>
    </source>
</evidence>
<evidence type="ECO:0000256" key="5">
    <source>
        <dbReference type="ARBA" id="ARBA00012102"/>
    </source>
</evidence>
<keyword evidence="11 14" id="KW-0067">ATP-binding</keyword>
<reference evidence="17 18" key="1">
    <citation type="submission" date="2018-02" db="EMBL/GenBank/DDBJ databases">
        <title>Jeotgalibacillus proteolyticum sp. nov. a protease producing bacterium isolated from ocean sediments of Laizhou Bay.</title>
        <authorList>
            <person name="Li Y."/>
        </authorList>
    </citation>
    <scope>NUCLEOTIDE SEQUENCE [LARGE SCALE GENOMIC DNA]</scope>
    <source>
        <strain evidence="17 18">22-7</strain>
    </source>
</reference>
<dbReference type="Pfam" id="PF00485">
    <property type="entry name" value="PRK"/>
    <property type="match status" value="1"/>
</dbReference>
<comment type="subcellular location">
    <subcellularLocation>
        <location evidence="2 14 15">Cytoplasm</location>
    </subcellularLocation>
</comment>
<dbReference type="GO" id="GO:0005524">
    <property type="term" value="F:ATP binding"/>
    <property type="evidence" value="ECO:0007669"/>
    <property type="project" value="UniProtKB-UniRule"/>
</dbReference>
<keyword evidence="7 14" id="KW-0963">Cytoplasm</keyword>
<dbReference type="PANTHER" id="PTHR10285">
    <property type="entry name" value="URIDINE KINASE"/>
    <property type="match status" value="1"/>
</dbReference>
<evidence type="ECO:0000256" key="7">
    <source>
        <dbReference type="ARBA" id="ARBA00022490"/>
    </source>
</evidence>
<comment type="catalytic activity">
    <reaction evidence="1 14 15">
        <text>(R)-pantothenate + ATP = (R)-4'-phosphopantothenate + ADP + H(+)</text>
        <dbReference type="Rhea" id="RHEA:16373"/>
        <dbReference type="ChEBI" id="CHEBI:10986"/>
        <dbReference type="ChEBI" id="CHEBI:15378"/>
        <dbReference type="ChEBI" id="CHEBI:29032"/>
        <dbReference type="ChEBI" id="CHEBI:30616"/>
        <dbReference type="ChEBI" id="CHEBI:456216"/>
        <dbReference type="EC" id="2.7.1.33"/>
    </reaction>
</comment>
<sequence length="314" mass="36002">MTKEQFSPYITYSREEWARLQETTSITISEEELEKLEGIYETLSVKEITEVYLPLVRLLSIKIEAAKQLHALTDHFLQQETRKVPYILGIAGSVSVGKSTTARALTFLLSSLTPNYKVDLVTTDGFLYPNQVLEEKGIMNRKGFPESYNVKALIEFLTEIKSGNTNVRAPVYSHLHYNVIQDDYTEVVEPDVVILEGVNVLQTPIQTGERVSSIYVSDFFDLSLYIDAEEQNIANWYVERFKLLKKTAFTEEASYFKRYANLSDQEAEQVAKDIWNRINKMNLELNIRPTKGRADIIIEKGNDHKVSSLALRKL</sequence>
<keyword evidence="18" id="KW-1185">Reference proteome</keyword>
<evidence type="ECO:0000256" key="8">
    <source>
        <dbReference type="ARBA" id="ARBA00022679"/>
    </source>
</evidence>
<name>A0A2S5GBR2_9BACL</name>
<dbReference type="EMBL" id="PREZ01000004">
    <property type="protein sequence ID" value="PPA70333.1"/>
    <property type="molecule type" value="Genomic_DNA"/>
</dbReference>
<keyword evidence="10 14" id="KW-0418">Kinase</keyword>
<comment type="similarity">
    <text evidence="4 14 15">Belongs to the prokaryotic pantothenate kinase family.</text>
</comment>
<keyword evidence="9 14" id="KW-0547">Nucleotide-binding</keyword>
<evidence type="ECO:0000256" key="11">
    <source>
        <dbReference type="ARBA" id="ARBA00022840"/>
    </source>
</evidence>
<evidence type="ECO:0000313" key="18">
    <source>
        <dbReference type="Proteomes" id="UP000239047"/>
    </source>
</evidence>
<feature type="binding site" evidence="14">
    <location>
        <begin position="92"/>
        <end position="99"/>
    </location>
    <ligand>
        <name>ATP</name>
        <dbReference type="ChEBI" id="CHEBI:30616"/>
    </ligand>
</feature>
<dbReference type="OrthoDB" id="1550976at2"/>
<comment type="caution">
    <text evidence="17">The sequence shown here is derived from an EMBL/GenBank/DDBJ whole genome shotgun (WGS) entry which is preliminary data.</text>
</comment>